<dbReference type="Proteomes" id="UP000182077">
    <property type="component" value="Unassembled WGS sequence"/>
</dbReference>
<protein>
    <submittedName>
        <fullName evidence="1">Uncharacterized protein</fullName>
    </submittedName>
</protein>
<reference evidence="1 2" key="1">
    <citation type="submission" date="2014-12" db="EMBL/GenBank/DDBJ databases">
        <title>Draft genome sequences of 29 type strains of Enterococci.</title>
        <authorList>
            <person name="Zhong Z."/>
            <person name="Sun Z."/>
            <person name="Liu W."/>
            <person name="Zhang W."/>
            <person name="Zhang H."/>
        </authorList>
    </citation>
    <scope>NUCLEOTIDE SEQUENCE [LARGE SCALE GENOMIC DNA]</scope>
    <source>
        <strain evidence="1 2">DSM 17122</strain>
    </source>
</reference>
<dbReference type="STRING" id="249189.RV04_GL001172"/>
<proteinExistence type="predicted"/>
<dbReference type="EMBL" id="JXKQ01000021">
    <property type="protein sequence ID" value="OJG41801.1"/>
    <property type="molecule type" value="Genomic_DNA"/>
</dbReference>
<dbReference type="AlphaFoldDB" id="A0A1L8TBT4"/>
<name>A0A1L8TBT4_9ENTE</name>
<comment type="caution">
    <text evidence="1">The sequence shown here is derived from an EMBL/GenBank/DDBJ whole genome shotgun (WGS) entry which is preliminary data.</text>
</comment>
<gene>
    <name evidence="1" type="ORF">RV04_GL001172</name>
</gene>
<keyword evidence="2" id="KW-1185">Reference proteome</keyword>
<organism evidence="1 2">
    <name type="scientific">Enterococcus hermanniensis</name>
    <dbReference type="NCBI Taxonomy" id="249189"/>
    <lineage>
        <taxon>Bacteria</taxon>
        <taxon>Bacillati</taxon>
        <taxon>Bacillota</taxon>
        <taxon>Bacilli</taxon>
        <taxon>Lactobacillales</taxon>
        <taxon>Enterococcaceae</taxon>
        <taxon>Enterococcus</taxon>
    </lineage>
</organism>
<sequence length="39" mass="4768">MTKAETQIFKSGIFRFFEFLKKDKSIEYALYKINFRVND</sequence>
<evidence type="ECO:0000313" key="1">
    <source>
        <dbReference type="EMBL" id="OJG41801.1"/>
    </source>
</evidence>
<evidence type="ECO:0000313" key="2">
    <source>
        <dbReference type="Proteomes" id="UP000182077"/>
    </source>
</evidence>
<accession>A0A1L8TBT4</accession>